<evidence type="ECO:0000313" key="2">
    <source>
        <dbReference type="EMBL" id="PXA66963.1"/>
    </source>
</evidence>
<keyword evidence="3" id="KW-1185">Reference proteome</keyword>
<sequence length="90" mass="9346">MKYRLKVAVVGAAVACVEDDAGSWLGAPIPPVLEVLRLEVGEEVAVLLAAVSLAAGLAEPPRLPPVHPPNARTIPAKSTRADDVLMTASR</sequence>
<accession>A0A2V3E115</accession>
<gene>
    <name evidence="2" type="ORF">CVS29_05300</name>
</gene>
<name>A0A2V3E115_9MICC</name>
<comment type="caution">
    <text evidence="2">The sequence shown here is derived from an EMBL/GenBank/DDBJ whole genome shotgun (WGS) entry which is preliminary data.</text>
</comment>
<organism evidence="2 3">
    <name type="scientific">Arthrobacter psychrochitiniphilus</name>
    <dbReference type="NCBI Taxonomy" id="291045"/>
    <lineage>
        <taxon>Bacteria</taxon>
        <taxon>Bacillati</taxon>
        <taxon>Actinomycetota</taxon>
        <taxon>Actinomycetes</taxon>
        <taxon>Micrococcales</taxon>
        <taxon>Micrococcaceae</taxon>
        <taxon>Arthrobacter</taxon>
    </lineage>
</organism>
<evidence type="ECO:0000256" key="1">
    <source>
        <dbReference type="SAM" id="MobiDB-lite"/>
    </source>
</evidence>
<protein>
    <submittedName>
        <fullName evidence="2">Uncharacterized protein</fullName>
    </submittedName>
</protein>
<dbReference type="AlphaFoldDB" id="A0A2V3E115"/>
<proteinExistence type="predicted"/>
<feature type="region of interest" description="Disordered" evidence="1">
    <location>
        <begin position="62"/>
        <end position="82"/>
    </location>
</feature>
<evidence type="ECO:0000313" key="3">
    <source>
        <dbReference type="Proteomes" id="UP000246303"/>
    </source>
</evidence>
<reference evidence="2 3" key="1">
    <citation type="submission" date="2018-05" db="EMBL/GenBank/DDBJ databases">
        <title>Genetic diversity of glacier-inhabiting Cryobacterium bacteria in China and description of Cryobacterium mengkeensis sp. nov. and Arthrobacter glacialis sp. nov.</title>
        <authorList>
            <person name="Liu Q."/>
            <person name="Xin Y.-H."/>
        </authorList>
    </citation>
    <scope>NUCLEOTIDE SEQUENCE [LARGE SCALE GENOMIC DNA]</scope>
    <source>
        <strain evidence="2 3">GP3</strain>
    </source>
</reference>
<dbReference type="EMBL" id="QHLZ01000002">
    <property type="protein sequence ID" value="PXA66963.1"/>
    <property type="molecule type" value="Genomic_DNA"/>
</dbReference>
<dbReference type="Proteomes" id="UP000246303">
    <property type="component" value="Unassembled WGS sequence"/>
</dbReference>